<comment type="similarity">
    <text evidence="6">Belongs to the TVP38/TMEM64 family.</text>
</comment>
<evidence type="ECO:0000313" key="8">
    <source>
        <dbReference type="EMBL" id="MBB4022462.1"/>
    </source>
</evidence>
<feature type="transmembrane region" description="Helical" evidence="6">
    <location>
        <begin position="126"/>
        <end position="150"/>
    </location>
</feature>
<feature type="transmembrane region" description="Helical" evidence="6">
    <location>
        <begin position="54"/>
        <end position="78"/>
    </location>
</feature>
<gene>
    <name evidence="8" type="ORF">GGR17_002281</name>
</gene>
<organism evidence="8 9">
    <name type="scientific">Actibacterium naphthalenivorans</name>
    <dbReference type="NCBI Taxonomy" id="1614693"/>
    <lineage>
        <taxon>Bacteria</taxon>
        <taxon>Pseudomonadati</taxon>
        <taxon>Pseudomonadota</taxon>
        <taxon>Alphaproteobacteria</taxon>
        <taxon>Rhodobacterales</taxon>
        <taxon>Roseobacteraceae</taxon>
        <taxon>Actibacterium</taxon>
    </lineage>
</organism>
<reference evidence="8" key="1">
    <citation type="submission" date="2020-08" db="EMBL/GenBank/DDBJ databases">
        <title>Genomic Encyclopedia of Type Strains, Phase IV (KMG-IV): sequencing the most valuable type-strain genomes for metagenomic binning, comparative biology and taxonomic classification.</title>
        <authorList>
            <person name="Goeker M."/>
        </authorList>
    </citation>
    <scope>NUCLEOTIDE SEQUENCE [LARGE SCALE GENOMIC DNA]</scope>
    <source>
        <strain evidence="8">DSM 105040</strain>
    </source>
</reference>
<evidence type="ECO:0000256" key="6">
    <source>
        <dbReference type="RuleBase" id="RU366058"/>
    </source>
</evidence>
<keyword evidence="2 6" id="KW-1003">Cell membrane</keyword>
<dbReference type="InterPro" id="IPR032816">
    <property type="entry name" value="VTT_dom"/>
</dbReference>
<keyword evidence="4 6" id="KW-1133">Transmembrane helix</keyword>
<dbReference type="GO" id="GO:0005886">
    <property type="term" value="C:plasma membrane"/>
    <property type="evidence" value="ECO:0007669"/>
    <property type="project" value="UniProtKB-SubCell"/>
</dbReference>
<dbReference type="PANTHER" id="PTHR12677:SF59">
    <property type="entry name" value="GOLGI APPARATUS MEMBRANE PROTEIN TVP38-RELATED"/>
    <property type="match status" value="1"/>
</dbReference>
<evidence type="ECO:0000259" key="7">
    <source>
        <dbReference type="Pfam" id="PF09335"/>
    </source>
</evidence>
<dbReference type="EMBL" id="JACIEQ010000003">
    <property type="protein sequence ID" value="MBB4022462.1"/>
    <property type="molecule type" value="Genomic_DNA"/>
</dbReference>
<evidence type="ECO:0000256" key="3">
    <source>
        <dbReference type="ARBA" id="ARBA00022692"/>
    </source>
</evidence>
<comment type="caution">
    <text evidence="8">The sequence shown here is derived from an EMBL/GenBank/DDBJ whole genome shotgun (WGS) entry which is preliminary data.</text>
</comment>
<name>A0A840CEE3_9RHOB</name>
<evidence type="ECO:0000256" key="1">
    <source>
        <dbReference type="ARBA" id="ARBA00004651"/>
    </source>
</evidence>
<keyword evidence="9" id="KW-1185">Reference proteome</keyword>
<proteinExistence type="inferred from homology"/>
<comment type="subcellular location">
    <subcellularLocation>
        <location evidence="1 6">Cell membrane</location>
        <topology evidence="1 6">Multi-pass membrane protein</topology>
    </subcellularLocation>
</comment>
<dbReference type="Proteomes" id="UP000585681">
    <property type="component" value="Unassembled WGS sequence"/>
</dbReference>
<dbReference type="InterPro" id="IPR015414">
    <property type="entry name" value="TMEM64"/>
</dbReference>
<keyword evidence="3 6" id="KW-0812">Transmembrane</keyword>
<feature type="domain" description="VTT" evidence="7">
    <location>
        <begin position="69"/>
        <end position="184"/>
    </location>
</feature>
<accession>A0A840CEE3</accession>
<protein>
    <recommendedName>
        <fullName evidence="6">TVP38/TMEM64 family membrane protein</fullName>
    </recommendedName>
</protein>
<dbReference type="AlphaFoldDB" id="A0A840CEE3"/>
<dbReference type="RefSeq" id="WP_054539677.1">
    <property type="nucleotide sequence ID" value="NZ_JACIEQ010000003.1"/>
</dbReference>
<dbReference type="Pfam" id="PF09335">
    <property type="entry name" value="VTT_dom"/>
    <property type="match status" value="1"/>
</dbReference>
<evidence type="ECO:0000256" key="2">
    <source>
        <dbReference type="ARBA" id="ARBA00022475"/>
    </source>
</evidence>
<evidence type="ECO:0000256" key="4">
    <source>
        <dbReference type="ARBA" id="ARBA00022989"/>
    </source>
</evidence>
<dbReference type="PANTHER" id="PTHR12677">
    <property type="entry name" value="GOLGI APPARATUS MEMBRANE PROTEIN TVP38-RELATED"/>
    <property type="match status" value="1"/>
</dbReference>
<evidence type="ECO:0000256" key="5">
    <source>
        <dbReference type="ARBA" id="ARBA00023136"/>
    </source>
</evidence>
<sequence>MSLRVAILAGLTIFGIVLLGVWLVAPSVFAEARGLLDGERLEMLVAHAGLWGPALIITLMTVAVVASPIPSAPIALAAGAAYGHLWGTVQVVIGAELGALIAFGLARVLGHDVLRRVFGDRVDAGLLGSQSALTATVFASRLMPFVSFDMISYAAGLSRLHVWRFALATLAGIVPASFLLAHFGGEAVSGDFGRAAWAVLGFGLVSGLPLLWVAMRRRPGEGAHDHQ</sequence>
<feature type="transmembrane region" description="Helical" evidence="6">
    <location>
        <begin position="85"/>
        <end position="106"/>
    </location>
</feature>
<evidence type="ECO:0000313" key="9">
    <source>
        <dbReference type="Proteomes" id="UP000585681"/>
    </source>
</evidence>
<keyword evidence="5 6" id="KW-0472">Membrane</keyword>
<feature type="transmembrane region" description="Helical" evidence="6">
    <location>
        <begin position="162"/>
        <end position="183"/>
    </location>
</feature>
<feature type="transmembrane region" description="Helical" evidence="6">
    <location>
        <begin position="195"/>
        <end position="214"/>
    </location>
</feature>